<gene>
    <name evidence="1" type="ORF">ACAT0790_LOCUS56029</name>
</gene>
<accession>A0A7S1S028</accession>
<proteinExistence type="predicted"/>
<organism evidence="1">
    <name type="scientific">Alexandrium catenella</name>
    <name type="common">Red tide dinoflagellate</name>
    <name type="synonym">Gonyaulax catenella</name>
    <dbReference type="NCBI Taxonomy" id="2925"/>
    <lineage>
        <taxon>Eukaryota</taxon>
        <taxon>Sar</taxon>
        <taxon>Alveolata</taxon>
        <taxon>Dinophyceae</taxon>
        <taxon>Gonyaulacales</taxon>
        <taxon>Pyrocystaceae</taxon>
        <taxon>Alexandrium</taxon>
    </lineage>
</organism>
<sequence length="258" mass="26766">MVFLELAIGKGAALSGLLKMSAVGGSGKGATALVAVPAVAMDSFKVLPAAAHASITGFGHHLLSIATGAVGALSEIERTSLGLLTTTAGLYSMMQTGLFAAREGDDSSDEKESIEDARVSMWAVPMSLRFCALTDCCMAGIVVHSLGQPLAVPLRMWVLGGLVLSFPMSKAVRAVVEEYGFREGFILESGAVVAGVAWLSWGSSLLLISPHGVHTAPLLWWSCFGQCVLLWSCTSAVASAMLLTTVLSLLPVFVTAPP</sequence>
<evidence type="ECO:0000313" key="1">
    <source>
        <dbReference type="EMBL" id="CAD9179257.1"/>
    </source>
</evidence>
<reference evidence="1" key="1">
    <citation type="submission" date="2021-01" db="EMBL/GenBank/DDBJ databases">
        <authorList>
            <person name="Corre E."/>
            <person name="Pelletier E."/>
            <person name="Niang G."/>
            <person name="Scheremetjew M."/>
            <person name="Finn R."/>
            <person name="Kale V."/>
            <person name="Holt S."/>
            <person name="Cochrane G."/>
            <person name="Meng A."/>
            <person name="Brown T."/>
            <person name="Cohen L."/>
        </authorList>
    </citation>
    <scope>NUCLEOTIDE SEQUENCE</scope>
    <source>
        <strain evidence="1">OF101</strain>
    </source>
</reference>
<dbReference type="EMBL" id="HBGE01094139">
    <property type="protein sequence ID" value="CAD9179257.1"/>
    <property type="molecule type" value="Transcribed_RNA"/>
</dbReference>
<dbReference type="AlphaFoldDB" id="A0A7S1S028"/>
<name>A0A7S1S028_ALECA</name>
<protein>
    <submittedName>
        <fullName evidence="1">Uncharacterized protein</fullName>
    </submittedName>
</protein>